<dbReference type="Pfam" id="PF00646">
    <property type="entry name" value="F-box"/>
    <property type="match status" value="1"/>
</dbReference>
<feature type="domain" description="F-box" evidence="1">
    <location>
        <begin position="18"/>
        <end position="67"/>
    </location>
</feature>
<reference evidence="2" key="3">
    <citation type="journal article" date="2017" name="Nature">
        <title>Genome sequence of the progenitor of the wheat D genome Aegilops tauschii.</title>
        <authorList>
            <person name="Luo M.C."/>
            <person name="Gu Y.Q."/>
            <person name="Puiu D."/>
            <person name="Wang H."/>
            <person name="Twardziok S.O."/>
            <person name="Deal K.R."/>
            <person name="Huo N."/>
            <person name="Zhu T."/>
            <person name="Wang L."/>
            <person name="Wang Y."/>
            <person name="McGuire P.E."/>
            <person name="Liu S."/>
            <person name="Long H."/>
            <person name="Ramasamy R.K."/>
            <person name="Rodriguez J.C."/>
            <person name="Van S.L."/>
            <person name="Yuan L."/>
            <person name="Wang Z."/>
            <person name="Xia Z."/>
            <person name="Xiao L."/>
            <person name="Anderson O.D."/>
            <person name="Ouyang S."/>
            <person name="Liang Y."/>
            <person name="Zimin A.V."/>
            <person name="Pertea G."/>
            <person name="Qi P."/>
            <person name="Bennetzen J.L."/>
            <person name="Dai X."/>
            <person name="Dawson M.W."/>
            <person name="Muller H.G."/>
            <person name="Kugler K."/>
            <person name="Rivarola-Duarte L."/>
            <person name="Spannagl M."/>
            <person name="Mayer K.F.X."/>
            <person name="Lu F.H."/>
            <person name="Bevan M.W."/>
            <person name="Leroy P."/>
            <person name="Li P."/>
            <person name="You F.M."/>
            <person name="Sun Q."/>
            <person name="Liu Z."/>
            <person name="Lyons E."/>
            <person name="Wicker T."/>
            <person name="Salzberg S.L."/>
            <person name="Devos K.M."/>
            <person name="Dvorak J."/>
        </authorList>
    </citation>
    <scope>NUCLEOTIDE SEQUENCE [LARGE SCALE GENOMIC DNA]</scope>
    <source>
        <strain evidence="2">cv. AL8/78</strain>
    </source>
</reference>
<organism evidence="2 3">
    <name type="scientific">Aegilops tauschii subsp. strangulata</name>
    <name type="common">Goatgrass</name>
    <dbReference type="NCBI Taxonomy" id="200361"/>
    <lineage>
        <taxon>Eukaryota</taxon>
        <taxon>Viridiplantae</taxon>
        <taxon>Streptophyta</taxon>
        <taxon>Embryophyta</taxon>
        <taxon>Tracheophyta</taxon>
        <taxon>Spermatophyta</taxon>
        <taxon>Magnoliopsida</taxon>
        <taxon>Liliopsida</taxon>
        <taxon>Poales</taxon>
        <taxon>Poaceae</taxon>
        <taxon>BOP clade</taxon>
        <taxon>Pooideae</taxon>
        <taxon>Triticodae</taxon>
        <taxon>Triticeae</taxon>
        <taxon>Triticinae</taxon>
        <taxon>Aegilops</taxon>
    </lineage>
</organism>
<dbReference type="SMART" id="SM00256">
    <property type="entry name" value="FBOX"/>
    <property type="match status" value="1"/>
</dbReference>
<sequence length="85" mass="9622">MSSRTTTSKRRMVVVAGSFGAPVLPDELTAEVLVRLPFKSIQRFHAVCRSWAAVLSSGEFLSLYVTFGINKMEENWRRRASKLFV</sequence>
<proteinExistence type="predicted"/>
<reference evidence="3" key="2">
    <citation type="journal article" date="2017" name="Nat. Plants">
        <title>The Aegilops tauschii genome reveals multiple impacts of transposons.</title>
        <authorList>
            <person name="Zhao G."/>
            <person name="Zou C."/>
            <person name="Li K."/>
            <person name="Wang K."/>
            <person name="Li T."/>
            <person name="Gao L."/>
            <person name="Zhang X."/>
            <person name="Wang H."/>
            <person name="Yang Z."/>
            <person name="Liu X."/>
            <person name="Jiang W."/>
            <person name="Mao L."/>
            <person name="Kong X."/>
            <person name="Jiao Y."/>
            <person name="Jia J."/>
        </authorList>
    </citation>
    <scope>NUCLEOTIDE SEQUENCE [LARGE SCALE GENOMIC DNA]</scope>
    <source>
        <strain evidence="3">cv. AL8/78</strain>
    </source>
</reference>
<reference evidence="2" key="5">
    <citation type="journal article" date="2021" name="G3 (Bethesda)">
        <title>Aegilops tauschii genome assembly Aet v5.0 features greater sequence contiguity and improved annotation.</title>
        <authorList>
            <person name="Wang L."/>
            <person name="Zhu T."/>
            <person name="Rodriguez J.C."/>
            <person name="Deal K.R."/>
            <person name="Dubcovsky J."/>
            <person name="McGuire P.E."/>
            <person name="Lux T."/>
            <person name="Spannagl M."/>
            <person name="Mayer K.F.X."/>
            <person name="Baldrich P."/>
            <person name="Meyers B.C."/>
            <person name="Huo N."/>
            <person name="Gu Y.Q."/>
            <person name="Zhou H."/>
            <person name="Devos K.M."/>
            <person name="Bennetzen J.L."/>
            <person name="Unver T."/>
            <person name="Budak H."/>
            <person name="Gulick P.J."/>
            <person name="Galiba G."/>
            <person name="Kalapos B."/>
            <person name="Nelson D.R."/>
            <person name="Li P."/>
            <person name="You F.M."/>
            <person name="Luo M.C."/>
            <person name="Dvorak J."/>
        </authorList>
    </citation>
    <scope>NUCLEOTIDE SEQUENCE [LARGE SCALE GENOMIC DNA]</scope>
    <source>
        <strain evidence="2">cv. AL8/78</strain>
    </source>
</reference>
<evidence type="ECO:0000259" key="1">
    <source>
        <dbReference type="PROSITE" id="PS50181"/>
    </source>
</evidence>
<dbReference type="PROSITE" id="PS50181">
    <property type="entry name" value="FBOX"/>
    <property type="match status" value="1"/>
</dbReference>
<dbReference type="AlphaFoldDB" id="A0A452ZVQ7"/>
<dbReference type="Gene3D" id="1.20.1280.50">
    <property type="match status" value="1"/>
</dbReference>
<name>A0A452ZVQ7_AEGTS</name>
<dbReference type="InterPro" id="IPR036047">
    <property type="entry name" value="F-box-like_dom_sf"/>
</dbReference>
<dbReference type="EnsemblPlants" id="AET1Gv20939800.2">
    <property type="protein sequence ID" value="AET1Gv20939800.2"/>
    <property type="gene ID" value="AET1Gv20939800"/>
</dbReference>
<dbReference type="InterPro" id="IPR001810">
    <property type="entry name" value="F-box_dom"/>
</dbReference>
<reference evidence="3" key="1">
    <citation type="journal article" date="2014" name="Science">
        <title>Ancient hybridizations among the ancestral genomes of bread wheat.</title>
        <authorList>
            <consortium name="International Wheat Genome Sequencing Consortium,"/>
            <person name="Marcussen T."/>
            <person name="Sandve S.R."/>
            <person name="Heier L."/>
            <person name="Spannagl M."/>
            <person name="Pfeifer M."/>
            <person name="Jakobsen K.S."/>
            <person name="Wulff B.B."/>
            <person name="Steuernagel B."/>
            <person name="Mayer K.F."/>
            <person name="Olsen O.A."/>
        </authorList>
    </citation>
    <scope>NUCLEOTIDE SEQUENCE [LARGE SCALE GENOMIC DNA]</scope>
    <source>
        <strain evidence="3">cv. AL8/78</strain>
    </source>
</reference>
<dbReference type="Gramene" id="AET1Gv20939800.2">
    <property type="protein sequence ID" value="AET1Gv20939800.2"/>
    <property type="gene ID" value="AET1Gv20939800"/>
</dbReference>
<dbReference type="PANTHER" id="PTHR31672:SF2">
    <property type="entry name" value="F-BOX DOMAIN-CONTAINING PROTEIN"/>
    <property type="match status" value="1"/>
</dbReference>
<protein>
    <recommendedName>
        <fullName evidence="1">F-box domain-containing protein</fullName>
    </recommendedName>
</protein>
<evidence type="ECO:0000313" key="3">
    <source>
        <dbReference type="Proteomes" id="UP000015105"/>
    </source>
</evidence>
<dbReference type="PANTHER" id="PTHR31672">
    <property type="entry name" value="BNACNNG10540D PROTEIN"/>
    <property type="match status" value="1"/>
</dbReference>
<accession>A0A452ZVQ7</accession>
<dbReference type="Proteomes" id="UP000015105">
    <property type="component" value="Chromosome 1D"/>
</dbReference>
<dbReference type="EnsemblPlants" id="AET1Gv20939800.1">
    <property type="protein sequence ID" value="AET1Gv20939800.1"/>
    <property type="gene ID" value="AET1Gv20939800"/>
</dbReference>
<dbReference type="SUPFAM" id="SSF81383">
    <property type="entry name" value="F-box domain"/>
    <property type="match status" value="1"/>
</dbReference>
<dbReference type="Gramene" id="AET1Gv20939800.1">
    <property type="protein sequence ID" value="AET1Gv20939800.1"/>
    <property type="gene ID" value="AET1Gv20939800"/>
</dbReference>
<keyword evidence="3" id="KW-1185">Reference proteome</keyword>
<evidence type="ECO:0000313" key="2">
    <source>
        <dbReference type="EnsemblPlants" id="AET1Gv20939800.2"/>
    </source>
</evidence>
<dbReference type="InterPro" id="IPR050796">
    <property type="entry name" value="SCF_F-box_component"/>
</dbReference>
<reference evidence="2" key="4">
    <citation type="submission" date="2019-03" db="UniProtKB">
        <authorList>
            <consortium name="EnsemblPlants"/>
        </authorList>
    </citation>
    <scope>IDENTIFICATION</scope>
</reference>